<evidence type="ECO:0000256" key="3">
    <source>
        <dbReference type="ARBA" id="ARBA00023163"/>
    </source>
</evidence>
<sequence>MLQLEAFEGDPDFVLSLARGLAVIEGFQDRPDGVTVGGVAARTGLSRASVRRLLITLERLGYASHNGPVYRLTSRALRLGFSFLSSNSLAALALPVLQEISAVIHESSSLSMLEGDEIVYLARSATQRVMSVGLSVGSRLPAYCTSMGRVMLANLTKPEIAAYLGRVELQARTPKSIVKKAAFAAELDRVRQQGYAMVDEELELGLRSLAVPVRSRSGKVVAAINTGVQAARSTAKEMVKRFLPVLREGADRLSIALP</sequence>
<dbReference type="NCBIfam" id="TIGR02431">
    <property type="entry name" value="pcaR_pcaU"/>
    <property type="match status" value="1"/>
</dbReference>
<protein>
    <submittedName>
        <fullName evidence="6">Transcriptional regulator, IclR family</fullName>
    </submittedName>
</protein>
<feature type="domain" description="IclR-ED" evidence="5">
    <location>
        <begin position="75"/>
        <end position="258"/>
    </location>
</feature>
<evidence type="ECO:0000256" key="1">
    <source>
        <dbReference type="ARBA" id="ARBA00023015"/>
    </source>
</evidence>
<dbReference type="PROSITE" id="PS51078">
    <property type="entry name" value="ICLR_ED"/>
    <property type="match status" value="1"/>
</dbReference>
<feature type="domain" description="HTH iclR-type" evidence="4">
    <location>
        <begin position="14"/>
        <end position="74"/>
    </location>
</feature>
<dbReference type="PANTHER" id="PTHR30136">
    <property type="entry name" value="HELIX-TURN-HELIX TRANSCRIPTIONAL REGULATOR, ICLR FAMILY"/>
    <property type="match status" value="1"/>
</dbReference>
<evidence type="ECO:0000259" key="5">
    <source>
        <dbReference type="PROSITE" id="PS51078"/>
    </source>
</evidence>
<dbReference type="InterPro" id="IPR036390">
    <property type="entry name" value="WH_DNA-bd_sf"/>
</dbReference>
<dbReference type="GO" id="GO:0045893">
    <property type="term" value="P:positive regulation of DNA-templated transcription"/>
    <property type="evidence" value="ECO:0007669"/>
    <property type="project" value="InterPro"/>
</dbReference>
<accession>Q02CF4</accession>
<dbReference type="Pfam" id="PF01614">
    <property type="entry name" value="IclR_C"/>
    <property type="match status" value="1"/>
</dbReference>
<dbReference type="AlphaFoldDB" id="Q02CF4"/>
<dbReference type="InterPro" id="IPR050707">
    <property type="entry name" value="HTH_MetabolicPath_Reg"/>
</dbReference>
<name>Q02CF4_SOLUE</name>
<dbReference type="EMBL" id="CP000473">
    <property type="protein sequence ID" value="ABJ81262.1"/>
    <property type="molecule type" value="Genomic_DNA"/>
</dbReference>
<dbReference type="InterPro" id="IPR036388">
    <property type="entry name" value="WH-like_DNA-bd_sf"/>
</dbReference>
<dbReference type="SUPFAM" id="SSF55781">
    <property type="entry name" value="GAF domain-like"/>
    <property type="match status" value="1"/>
</dbReference>
<dbReference type="HOGENOM" id="CLU_062618_0_1_0"/>
<dbReference type="Gene3D" id="1.10.10.10">
    <property type="entry name" value="Winged helix-like DNA-binding domain superfamily/Winged helix DNA-binding domain"/>
    <property type="match status" value="1"/>
</dbReference>
<evidence type="ECO:0000256" key="2">
    <source>
        <dbReference type="ARBA" id="ARBA00023125"/>
    </source>
</evidence>
<dbReference type="PANTHER" id="PTHR30136:SF34">
    <property type="entry name" value="TRANSCRIPTIONAL REGULATOR"/>
    <property type="match status" value="1"/>
</dbReference>
<dbReference type="GO" id="GO:0003700">
    <property type="term" value="F:DNA-binding transcription factor activity"/>
    <property type="evidence" value="ECO:0007669"/>
    <property type="project" value="TreeGrafter"/>
</dbReference>
<dbReference type="InterPro" id="IPR029016">
    <property type="entry name" value="GAF-like_dom_sf"/>
</dbReference>
<gene>
    <name evidence="6" type="ordered locus">Acid_0250</name>
</gene>
<dbReference type="PROSITE" id="PS51077">
    <property type="entry name" value="HTH_ICLR"/>
    <property type="match status" value="1"/>
</dbReference>
<dbReference type="InterPro" id="IPR012794">
    <property type="entry name" value="PcaR_PcaU"/>
</dbReference>
<dbReference type="Gene3D" id="3.30.450.40">
    <property type="match status" value="1"/>
</dbReference>
<reference evidence="6" key="1">
    <citation type="submission" date="2006-10" db="EMBL/GenBank/DDBJ databases">
        <title>Complete sequence of Solibacter usitatus Ellin6076.</title>
        <authorList>
            <consortium name="US DOE Joint Genome Institute"/>
            <person name="Copeland A."/>
            <person name="Lucas S."/>
            <person name="Lapidus A."/>
            <person name="Barry K."/>
            <person name="Detter J.C."/>
            <person name="Glavina del Rio T."/>
            <person name="Hammon N."/>
            <person name="Israni S."/>
            <person name="Dalin E."/>
            <person name="Tice H."/>
            <person name="Pitluck S."/>
            <person name="Thompson L.S."/>
            <person name="Brettin T."/>
            <person name="Bruce D."/>
            <person name="Han C."/>
            <person name="Tapia R."/>
            <person name="Gilna P."/>
            <person name="Schmutz J."/>
            <person name="Larimer F."/>
            <person name="Land M."/>
            <person name="Hauser L."/>
            <person name="Kyrpides N."/>
            <person name="Mikhailova N."/>
            <person name="Janssen P.H."/>
            <person name="Kuske C.R."/>
            <person name="Richardson P."/>
        </authorList>
    </citation>
    <scope>NUCLEOTIDE SEQUENCE</scope>
    <source>
        <strain evidence="6">Ellin6076</strain>
    </source>
</reference>
<organism evidence="6">
    <name type="scientific">Solibacter usitatus (strain Ellin6076)</name>
    <dbReference type="NCBI Taxonomy" id="234267"/>
    <lineage>
        <taxon>Bacteria</taxon>
        <taxon>Pseudomonadati</taxon>
        <taxon>Acidobacteriota</taxon>
        <taxon>Terriglobia</taxon>
        <taxon>Bryobacterales</taxon>
        <taxon>Solibacteraceae</taxon>
        <taxon>Candidatus Solibacter</taxon>
    </lineage>
</organism>
<proteinExistence type="predicted"/>
<dbReference type="STRING" id="234267.Acid_0250"/>
<dbReference type="InterPro" id="IPR005471">
    <property type="entry name" value="Tscrpt_reg_IclR_N"/>
</dbReference>
<dbReference type="InterPro" id="IPR014757">
    <property type="entry name" value="Tscrpt_reg_IclR_C"/>
</dbReference>
<dbReference type="SUPFAM" id="SSF46785">
    <property type="entry name" value="Winged helix' DNA-binding domain"/>
    <property type="match status" value="1"/>
</dbReference>
<evidence type="ECO:0000259" key="4">
    <source>
        <dbReference type="PROSITE" id="PS51077"/>
    </source>
</evidence>
<dbReference type="SMART" id="SM00346">
    <property type="entry name" value="HTH_ICLR"/>
    <property type="match status" value="1"/>
</dbReference>
<evidence type="ECO:0000313" key="6">
    <source>
        <dbReference type="EMBL" id="ABJ81262.1"/>
    </source>
</evidence>
<dbReference type="GO" id="GO:0045892">
    <property type="term" value="P:negative regulation of DNA-templated transcription"/>
    <property type="evidence" value="ECO:0007669"/>
    <property type="project" value="TreeGrafter"/>
</dbReference>
<dbReference type="Pfam" id="PF09339">
    <property type="entry name" value="HTH_IclR"/>
    <property type="match status" value="1"/>
</dbReference>
<dbReference type="GO" id="GO:0003677">
    <property type="term" value="F:DNA binding"/>
    <property type="evidence" value="ECO:0007669"/>
    <property type="project" value="UniProtKB-KW"/>
</dbReference>
<keyword evidence="1" id="KW-0805">Transcription regulation</keyword>
<dbReference type="eggNOG" id="COG1414">
    <property type="taxonomic scope" value="Bacteria"/>
</dbReference>
<dbReference type="InParanoid" id="Q02CF4"/>
<dbReference type="KEGG" id="sus:Acid_0250"/>
<keyword evidence="2" id="KW-0238">DNA-binding</keyword>
<dbReference type="GO" id="GO:0046278">
    <property type="term" value="P:3,4-dihydroxybenzoate metabolic process"/>
    <property type="evidence" value="ECO:0007669"/>
    <property type="project" value="InterPro"/>
</dbReference>
<keyword evidence="3" id="KW-0804">Transcription</keyword>